<name>A0A2I0ASZ4_9ASPA</name>
<accession>A0A2I0ASZ4</accession>
<organism evidence="1 2">
    <name type="scientific">Apostasia shenzhenica</name>
    <dbReference type="NCBI Taxonomy" id="1088818"/>
    <lineage>
        <taxon>Eukaryota</taxon>
        <taxon>Viridiplantae</taxon>
        <taxon>Streptophyta</taxon>
        <taxon>Embryophyta</taxon>
        <taxon>Tracheophyta</taxon>
        <taxon>Spermatophyta</taxon>
        <taxon>Magnoliopsida</taxon>
        <taxon>Liliopsida</taxon>
        <taxon>Asparagales</taxon>
        <taxon>Orchidaceae</taxon>
        <taxon>Apostasioideae</taxon>
        <taxon>Apostasia</taxon>
    </lineage>
</organism>
<keyword evidence="2" id="KW-1185">Reference proteome</keyword>
<reference evidence="1 2" key="1">
    <citation type="journal article" date="2017" name="Nature">
        <title>The Apostasia genome and the evolution of orchids.</title>
        <authorList>
            <person name="Zhang G.Q."/>
            <person name="Liu K.W."/>
            <person name="Li Z."/>
            <person name="Lohaus R."/>
            <person name="Hsiao Y.Y."/>
            <person name="Niu S.C."/>
            <person name="Wang J.Y."/>
            <person name="Lin Y.C."/>
            <person name="Xu Q."/>
            <person name="Chen L.J."/>
            <person name="Yoshida K."/>
            <person name="Fujiwara S."/>
            <person name="Wang Z.W."/>
            <person name="Zhang Y.Q."/>
            <person name="Mitsuda N."/>
            <person name="Wang M."/>
            <person name="Liu G.H."/>
            <person name="Pecoraro L."/>
            <person name="Huang H.X."/>
            <person name="Xiao X.J."/>
            <person name="Lin M."/>
            <person name="Wu X.Y."/>
            <person name="Wu W.L."/>
            <person name="Chen Y.Y."/>
            <person name="Chang S.B."/>
            <person name="Sakamoto S."/>
            <person name="Ohme-Takagi M."/>
            <person name="Yagi M."/>
            <person name="Zeng S.J."/>
            <person name="Shen C.Y."/>
            <person name="Yeh C.M."/>
            <person name="Luo Y.B."/>
            <person name="Tsai W.C."/>
            <person name="Van de Peer Y."/>
            <person name="Liu Z.J."/>
        </authorList>
    </citation>
    <scope>NUCLEOTIDE SEQUENCE [LARGE SCALE GENOMIC DNA]</scope>
    <source>
        <strain evidence="2">cv. Shenzhen</strain>
        <tissue evidence="1">Stem</tissue>
    </source>
</reference>
<sequence>MNFKTLTYNSSSSTHTASVTGIISRFFSWIDEMDSCSFHPEKIHRDAIPEITPSIPLPDLLYNRTVDSDTDTMCSVAKQLEDKTTGRTEFAGKMRKPISSGIIFPGTWSCRACKHEVGKRVVQAASSIQIKGRGKRSRSRFLRCGKLTTSDSDFLVKKNAFGFDDYAD</sequence>
<dbReference type="Proteomes" id="UP000236161">
    <property type="component" value="Unassembled WGS sequence"/>
</dbReference>
<dbReference type="OrthoDB" id="1093005at2759"/>
<protein>
    <submittedName>
        <fullName evidence="1">Uncharacterized protein</fullName>
    </submittedName>
</protein>
<dbReference type="AlphaFoldDB" id="A0A2I0ASZ4"/>
<proteinExistence type="predicted"/>
<evidence type="ECO:0000313" key="2">
    <source>
        <dbReference type="Proteomes" id="UP000236161"/>
    </source>
</evidence>
<evidence type="ECO:0000313" key="1">
    <source>
        <dbReference type="EMBL" id="PKA58659.1"/>
    </source>
</evidence>
<gene>
    <name evidence="1" type="ORF">AXF42_Ash008946</name>
</gene>
<dbReference type="EMBL" id="KZ451951">
    <property type="protein sequence ID" value="PKA58659.1"/>
    <property type="molecule type" value="Genomic_DNA"/>
</dbReference>